<keyword evidence="9" id="KW-0238">DNA-binding</keyword>
<dbReference type="GO" id="GO:0008270">
    <property type="term" value="F:zinc ion binding"/>
    <property type="evidence" value="ECO:0007669"/>
    <property type="project" value="UniProtKB-UniRule"/>
</dbReference>
<gene>
    <name evidence="16" type="primary">Dper\GL26891</name>
    <name evidence="16" type="ORF">Dper_GL26891</name>
</gene>
<keyword evidence="5" id="KW-0677">Repeat</keyword>
<dbReference type="AlphaFoldDB" id="B4H2S4"/>
<feature type="binding site" evidence="13">
    <location>
        <position position="8"/>
    </location>
    <ligand>
        <name>Zn(2+)</name>
        <dbReference type="ChEBI" id="CHEBI:29105"/>
    </ligand>
</feature>
<dbReference type="GO" id="GO:0000785">
    <property type="term" value="C:chromatin"/>
    <property type="evidence" value="ECO:0007669"/>
    <property type="project" value="TreeGrafter"/>
</dbReference>
<feature type="binding site" evidence="13">
    <location>
        <position position="55"/>
    </location>
    <ligand>
        <name>Zn(2+)</name>
        <dbReference type="ChEBI" id="CHEBI:29105"/>
    </ligand>
</feature>
<keyword evidence="10" id="KW-0804">Transcription</keyword>
<accession>B4H2S4</accession>
<dbReference type="Pfam" id="PF07776">
    <property type="entry name" value="zf-AD"/>
    <property type="match status" value="1"/>
</dbReference>
<evidence type="ECO:0000256" key="6">
    <source>
        <dbReference type="ARBA" id="ARBA00022771"/>
    </source>
</evidence>
<dbReference type="Proteomes" id="UP000008744">
    <property type="component" value="Unassembled WGS sequence"/>
</dbReference>
<evidence type="ECO:0000256" key="10">
    <source>
        <dbReference type="ARBA" id="ARBA00023163"/>
    </source>
</evidence>
<dbReference type="FunFam" id="3.30.160.60:FF:000771">
    <property type="entry name" value="zinc finger protein 648"/>
    <property type="match status" value="1"/>
</dbReference>
<evidence type="ECO:0000256" key="3">
    <source>
        <dbReference type="ARBA" id="ARBA00006991"/>
    </source>
</evidence>
<reference evidence="16 17" key="1">
    <citation type="journal article" date="2007" name="Nature">
        <title>Evolution of genes and genomes on the Drosophila phylogeny.</title>
        <authorList>
            <consortium name="Drosophila 12 Genomes Consortium"/>
            <person name="Clark A.G."/>
            <person name="Eisen M.B."/>
            <person name="Smith D.R."/>
            <person name="Bergman C.M."/>
            <person name="Oliver B."/>
            <person name="Markow T.A."/>
            <person name="Kaufman T.C."/>
            <person name="Kellis M."/>
            <person name="Gelbart W."/>
            <person name="Iyer V.N."/>
            <person name="Pollard D.A."/>
            <person name="Sackton T.B."/>
            <person name="Larracuente A.M."/>
            <person name="Singh N.D."/>
            <person name="Abad J.P."/>
            <person name="Abt D.N."/>
            <person name="Adryan B."/>
            <person name="Aguade M."/>
            <person name="Akashi H."/>
            <person name="Anderson W.W."/>
            <person name="Aquadro C.F."/>
            <person name="Ardell D.H."/>
            <person name="Arguello R."/>
            <person name="Artieri C.G."/>
            <person name="Barbash D.A."/>
            <person name="Barker D."/>
            <person name="Barsanti P."/>
            <person name="Batterham P."/>
            <person name="Batzoglou S."/>
            <person name="Begun D."/>
            <person name="Bhutkar A."/>
            <person name="Blanco E."/>
            <person name="Bosak S.A."/>
            <person name="Bradley R.K."/>
            <person name="Brand A.D."/>
            <person name="Brent M.R."/>
            <person name="Brooks A.N."/>
            <person name="Brown R.H."/>
            <person name="Butlin R.K."/>
            <person name="Caggese C."/>
            <person name="Calvi B.R."/>
            <person name="Bernardo de Carvalho A."/>
            <person name="Caspi A."/>
            <person name="Castrezana S."/>
            <person name="Celniker S.E."/>
            <person name="Chang J.L."/>
            <person name="Chapple C."/>
            <person name="Chatterji S."/>
            <person name="Chinwalla A."/>
            <person name="Civetta A."/>
            <person name="Clifton S.W."/>
            <person name="Comeron J.M."/>
            <person name="Costello J.C."/>
            <person name="Coyne J.A."/>
            <person name="Daub J."/>
            <person name="David R.G."/>
            <person name="Delcher A.L."/>
            <person name="Delehaunty K."/>
            <person name="Do C.B."/>
            <person name="Ebling H."/>
            <person name="Edwards K."/>
            <person name="Eickbush T."/>
            <person name="Evans J.D."/>
            <person name="Filipski A."/>
            <person name="Findeiss S."/>
            <person name="Freyhult E."/>
            <person name="Fulton L."/>
            <person name="Fulton R."/>
            <person name="Garcia A.C."/>
            <person name="Gardiner A."/>
            <person name="Garfield D.A."/>
            <person name="Garvin B.E."/>
            <person name="Gibson G."/>
            <person name="Gilbert D."/>
            <person name="Gnerre S."/>
            <person name="Godfrey J."/>
            <person name="Good R."/>
            <person name="Gotea V."/>
            <person name="Gravely B."/>
            <person name="Greenberg A.J."/>
            <person name="Griffiths-Jones S."/>
            <person name="Gross S."/>
            <person name="Guigo R."/>
            <person name="Gustafson E.A."/>
            <person name="Haerty W."/>
            <person name="Hahn M.W."/>
            <person name="Halligan D.L."/>
            <person name="Halpern A.L."/>
            <person name="Halter G.M."/>
            <person name="Han M.V."/>
            <person name="Heger A."/>
            <person name="Hillier L."/>
            <person name="Hinrichs A.S."/>
            <person name="Holmes I."/>
            <person name="Hoskins R.A."/>
            <person name="Hubisz M.J."/>
            <person name="Hultmark D."/>
            <person name="Huntley M.A."/>
            <person name="Jaffe D.B."/>
            <person name="Jagadeeshan S."/>
            <person name="Jeck W.R."/>
            <person name="Johnson J."/>
            <person name="Jones C.D."/>
            <person name="Jordan W.C."/>
            <person name="Karpen G.H."/>
            <person name="Kataoka E."/>
            <person name="Keightley P.D."/>
            <person name="Kheradpour P."/>
            <person name="Kirkness E.F."/>
            <person name="Koerich L.B."/>
            <person name="Kristiansen K."/>
            <person name="Kudrna D."/>
            <person name="Kulathinal R.J."/>
            <person name="Kumar S."/>
            <person name="Kwok R."/>
            <person name="Lander E."/>
            <person name="Langley C.H."/>
            <person name="Lapoint R."/>
            <person name="Lazzaro B.P."/>
            <person name="Lee S.J."/>
            <person name="Levesque L."/>
            <person name="Li R."/>
            <person name="Lin C.F."/>
            <person name="Lin M.F."/>
            <person name="Lindblad-Toh K."/>
            <person name="Llopart A."/>
            <person name="Long M."/>
            <person name="Low L."/>
            <person name="Lozovsky E."/>
            <person name="Lu J."/>
            <person name="Luo M."/>
            <person name="Machado C.A."/>
            <person name="Makalowski W."/>
            <person name="Marzo M."/>
            <person name="Matsuda M."/>
            <person name="Matzkin L."/>
            <person name="McAllister B."/>
            <person name="McBride C.S."/>
            <person name="McKernan B."/>
            <person name="McKernan K."/>
            <person name="Mendez-Lago M."/>
            <person name="Minx P."/>
            <person name="Mollenhauer M.U."/>
            <person name="Montooth K."/>
            <person name="Mount S.M."/>
            <person name="Mu X."/>
            <person name="Myers E."/>
            <person name="Negre B."/>
            <person name="Newfeld S."/>
            <person name="Nielsen R."/>
            <person name="Noor M.A."/>
            <person name="O'Grady P."/>
            <person name="Pachter L."/>
            <person name="Papaceit M."/>
            <person name="Parisi M.J."/>
            <person name="Parisi M."/>
            <person name="Parts L."/>
            <person name="Pedersen J.S."/>
            <person name="Pesole G."/>
            <person name="Phillippy A.M."/>
            <person name="Ponting C.P."/>
            <person name="Pop M."/>
            <person name="Porcelli D."/>
            <person name="Powell J.R."/>
            <person name="Prohaska S."/>
            <person name="Pruitt K."/>
            <person name="Puig M."/>
            <person name="Quesneville H."/>
            <person name="Ram K.R."/>
            <person name="Rand D."/>
            <person name="Rasmussen M.D."/>
            <person name="Reed L.K."/>
            <person name="Reenan R."/>
            <person name="Reily A."/>
            <person name="Remington K.A."/>
            <person name="Rieger T.T."/>
            <person name="Ritchie M.G."/>
            <person name="Robin C."/>
            <person name="Rogers Y.H."/>
            <person name="Rohde C."/>
            <person name="Rozas J."/>
            <person name="Rubenfield M.J."/>
            <person name="Ruiz A."/>
            <person name="Russo S."/>
            <person name="Salzberg S.L."/>
            <person name="Sanchez-Gracia A."/>
            <person name="Saranga D.J."/>
            <person name="Sato H."/>
            <person name="Schaeffer S.W."/>
            <person name="Schatz M.C."/>
            <person name="Schlenke T."/>
            <person name="Schwartz R."/>
            <person name="Segarra C."/>
            <person name="Singh R.S."/>
            <person name="Sirot L."/>
            <person name="Sirota M."/>
            <person name="Sisneros N.B."/>
            <person name="Smith C.D."/>
            <person name="Smith T.F."/>
            <person name="Spieth J."/>
            <person name="Stage D.E."/>
            <person name="Stark A."/>
            <person name="Stephan W."/>
            <person name="Strausberg R.L."/>
            <person name="Strempel S."/>
            <person name="Sturgill D."/>
            <person name="Sutton G."/>
            <person name="Sutton G.G."/>
            <person name="Tao W."/>
            <person name="Teichmann S."/>
            <person name="Tobari Y.N."/>
            <person name="Tomimura Y."/>
            <person name="Tsolas J.M."/>
            <person name="Valente V.L."/>
            <person name="Venter E."/>
            <person name="Venter J.C."/>
            <person name="Vicario S."/>
            <person name="Vieira F.G."/>
            <person name="Vilella A.J."/>
            <person name="Villasante A."/>
            <person name="Walenz B."/>
            <person name="Wang J."/>
            <person name="Wasserman M."/>
            <person name="Watts T."/>
            <person name="Wilson D."/>
            <person name="Wilson R.K."/>
            <person name="Wing R.A."/>
            <person name="Wolfner M.F."/>
            <person name="Wong A."/>
            <person name="Wong G.K."/>
            <person name="Wu C.I."/>
            <person name="Wu G."/>
            <person name="Yamamoto D."/>
            <person name="Yang H.P."/>
            <person name="Yang S.P."/>
            <person name="Yorke J.A."/>
            <person name="Yoshida K."/>
            <person name="Zdobnov E."/>
            <person name="Zhang P."/>
            <person name="Zhang Y."/>
            <person name="Zimin A.V."/>
            <person name="Baldwin J."/>
            <person name="Abdouelleil A."/>
            <person name="Abdulkadir J."/>
            <person name="Abebe A."/>
            <person name="Abera B."/>
            <person name="Abreu J."/>
            <person name="Acer S.C."/>
            <person name="Aftuck L."/>
            <person name="Alexander A."/>
            <person name="An P."/>
            <person name="Anderson E."/>
            <person name="Anderson S."/>
            <person name="Arachi H."/>
            <person name="Azer M."/>
            <person name="Bachantsang P."/>
            <person name="Barry A."/>
            <person name="Bayul T."/>
            <person name="Berlin A."/>
            <person name="Bessette D."/>
            <person name="Bloom T."/>
            <person name="Blye J."/>
            <person name="Boguslavskiy L."/>
            <person name="Bonnet C."/>
            <person name="Boukhgalter B."/>
            <person name="Bourzgui I."/>
            <person name="Brown A."/>
            <person name="Cahill P."/>
            <person name="Channer S."/>
            <person name="Cheshatsang Y."/>
            <person name="Chuda L."/>
            <person name="Citroen M."/>
            <person name="Collymore A."/>
            <person name="Cooke P."/>
            <person name="Costello M."/>
            <person name="D'Aco K."/>
            <person name="Daza R."/>
            <person name="De Haan G."/>
            <person name="DeGray S."/>
            <person name="DeMaso C."/>
            <person name="Dhargay N."/>
            <person name="Dooley K."/>
            <person name="Dooley E."/>
            <person name="Doricent M."/>
            <person name="Dorje P."/>
            <person name="Dorjee K."/>
            <person name="Dupes A."/>
            <person name="Elong R."/>
            <person name="Falk J."/>
            <person name="Farina A."/>
            <person name="Faro S."/>
            <person name="Ferguson D."/>
            <person name="Fisher S."/>
            <person name="Foley C.D."/>
            <person name="Franke A."/>
            <person name="Friedrich D."/>
            <person name="Gadbois L."/>
            <person name="Gearin G."/>
            <person name="Gearin C.R."/>
            <person name="Giannoukos G."/>
            <person name="Goode T."/>
            <person name="Graham J."/>
            <person name="Grandbois E."/>
            <person name="Grewal S."/>
            <person name="Gyaltsen K."/>
            <person name="Hafez N."/>
            <person name="Hagos B."/>
            <person name="Hall J."/>
            <person name="Henson C."/>
            <person name="Hollinger A."/>
            <person name="Honan T."/>
            <person name="Huard M.D."/>
            <person name="Hughes L."/>
            <person name="Hurhula B."/>
            <person name="Husby M.E."/>
            <person name="Kamat A."/>
            <person name="Kanga B."/>
            <person name="Kashin S."/>
            <person name="Khazanovich D."/>
            <person name="Kisner P."/>
            <person name="Lance K."/>
            <person name="Lara M."/>
            <person name="Lee W."/>
            <person name="Lennon N."/>
            <person name="Letendre F."/>
            <person name="LeVine R."/>
            <person name="Lipovsky A."/>
            <person name="Liu X."/>
            <person name="Liu J."/>
            <person name="Liu S."/>
            <person name="Lokyitsang T."/>
            <person name="Lokyitsang Y."/>
            <person name="Lubonja R."/>
            <person name="Lui A."/>
            <person name="MacDonald P."/>
            <person name="Magnisalis V."/>
            <person name="Maru K."/>
            <person name="Matthews C."/>
            <person name="McCusker W."/>
            <person name="McDonough S."/>
            <person name="Mehta T."/>
            <person name="Meldrim J."/>
            <person name="Meneus L."/>
            <person name="Mihai O."/>
            <person name="Mihalev A."/>
            <person name="Mihova T."/>
            <person name="Mittelman R."/>
            <person name="Mlenga V."/>
            <person name="Montmayeur A."/>
            <person name="Mulrain L."/>
            <person name="Navidi A."/>
            <person name="Naylor J."/>
            <person name="Negash T."/>
            <person name="Nguyen T."/>
            <person name="Nguyen N."/>
            <person name="Nicol R."/>
            <person name="Norbu C."/>
            <person name="Norbu N."/>
            <person name="Novod N."/>
            <person name="O'Neill B."/>
            <person name="Osman S."/>
            <person name="Markiewicz E."/>
            <person name="Oyono O.L."/>
            <person name="Patti C."/>
            <person name="Phunkhang P."/>
            <person name="Pierre F."/>
            <person name="Priest M."/>
            <person name="Raghuraman S."/>
            <person name="Rege F."/>
            <person name="Reyes R."/>
            <person name="Rise C."/>
            <person name="Rogov P."/>
            <person name="Ross K."/>
            <person name="Ryan E."/>
            <person name="Settipalli S."/>
            <person name="Shea T."/>
            <person name="Sherpa N."/>
            <person name="Shi L."/>
            <person name="Shih D."/>
            <person name="Sparrow T."/>
            <person name="Spaulding J."/>
            <person name="Stalker J."/>
            <person name="Stange-Thomann N."/>
            <person name="Stavropoulos S."/>
            <person name="Stone C."/>
            <person name="Strader C."/>
            <person name="Tesfaye S."/>
            <person name="Thomson T."/>
            <person name="Thoulutsang Y."/>
            <person name="Thoulutsang D."/>
            <person name="Topham K."/>
            <person name="Topping I."/>
            <person name="Tsamla T."/>
            <person name="Vassiliev H."/>
            <person name="Vo A."/>
            <person name="Wangchuk T."/>
            <person name="Wangdi T."/>
            <person name="Weiand M."/>
            <person name="Wilkinson J."/>
            <person name="Wilson A."/>
            <person name="Yadav S."/>
            <person name="Young G."/>
            <person name="Yu Q."/>
            <person name="Zembek L."/>
            <person name="Zhong D."/>
            <person name="Zimmer A."/>
            <person name="Zwirko Z."/>
            <person name="Jaffe D.B."/>
            <person name="Alvarez P."/>
            <person name="Brockman W."/>
            <person name="Butler J."/>
            <person name="Chin C."/>
            <person name="Gnerre S."/>
            <person name="Grabherr M."/>
            <person name="Kleber M."/>
            <person name="Mauceli E."/>
            <person name="MacCallum I."/>
        </authorList>
    </citation>
    <scope>NUCLEOTIDE SEQUENCE [LARGE SCALE GENOMIC DNA]</scope>
    <source>
        <strain evidence="17">MSH-3 / Tucson 14011-0111.49</strain>
    </source>
</reference>
<feature type="domain" description="C2H2-type" evidence="14">
    <location>
        <begin position="116"/>
        <end position="143"/>
    </location>
</feature>
<evidence type="ECO:0000256" key="9">
    <source>
        <dbReference type="ARBA" id="ARBA00023125"/>
    </source>
</evidence>
<evidence type="ECO:0000256" key="11">
    <source>
        <dbReference type="ARBA" id="ARBA00023242"/>
    </source>
</evidence>
<name>B4H2S4_DROPE</name>
<dbReference type="GO" id="GO:0000981">
    <property type="term" value="F:DNA-binding transcription factor activity, RNA polymerase II-specific"/>
    <property type="evidence" value="ECO:0007669"/>
    <property type="project" value="TreeGrafter"/>
</dbReference>
<feature type="domain" description="C2H2-type" evidence="14">
    <location>
        <begin position="172"/>
        <end position="199"/>
    </location>
</feature>
<protein>
    <submittedName>
        <fullName evidence="16">GL26891</fullName>
    </submittedName>
</protein>
<feature type="binding site" evidence="13">
    <location>
        <position position="5"/>
    </location>
    <ligand>
        <name>Zn(2+)</name>
        <dbReference type="ChEBI" id="CHEBI:29105"/>
    </ligand>
</feature>
<evidence type="ECO:0000256" key="1">
    <source>
        <dbReference type="ARBA" id="ARBA00003767"/>
    </source>
</evidence>
<comment type="subcellular location">
    <subcellularLocation>
        <location evidence="2">Nucleus</location>
    </subcellularLocation>
</comment>
<dbReference type="SMART" id="SM00355">
    <property type="entry name" value="ZnF_C2H2"/>
    <property type="match status" value="4"/>
</dbReference>
<evidence type="ECO:0000313" key="17">
    <source>
        <dbReference type="Proteomes" id="UP000008744"/>
    </source>
</evidence>
<dbReference type="InterPro" id="IPR012934">
    <property type="entry name" value="Znf_AD"/>
</dbReference>
<organism evidence="17">
    <name type="scientific">Drosophila persimilis</name>
    <name type="common">Fruit fly</name>
    <dbReference type="NCBI Taxonomy" id="7234"/>
    <lineage>
        <taxon>Eukaryota</taxon>
        <taxon>Metazoa</taxon>
        <taxon>Ecdysozoa</taxon>
        <taxon>Arthropoda</taxon>
        <taxon>Hexapoda</taxon>
        <taxon>Insecta</taxon>
        <taxon>Pterygota</taxon>
        <taxon>Neoptera</taxon>
        <taxon>Endopterygota</taxon>
        <taxon>Diptera</taxon>
        <taxon>Brachycera</taxon>
        <taxon>Muscomorpha</taxon>
        <taxon>Ephydroidea</taxon>
        <taxon>Drosophilidae</taxon>
        <taxon>Drosophila</taxon>
        <taxon>Sophophora</taxon>
    </lineage>
</organism>
<keyword evidence="7 13" id="KW-0862">Zinc</keyword>
<dbReference type="OrthoDB" id="9439903at2759"/>
<feature type="domain" description="ZAD" evidence="15">
    <location>
        <begin position="3"/>
        <end position="79"/>
    </location>
</feature>
<keyword evidence="6 12" id="KW-0863">Zinc-finger</keyword>
<dbReference type="HOGENOM" id="CLU_1143575_0_0_1"/>
<evidence type="ECO:0000256" key="12">
    <source>
        <dbReference type="PROSITE-ProRule" id="PRU00042"/>
    </source>
</evidence>
<dbReference type="PROSITE" id="PS51915">
    <property type="entry name" value="ZAD"/>
    <property type="match status" value="1"/>
</dbReference>
<dbReference type="PANTHER" id="PTHR14003:SF23">
    <property type="entry name" value="ZINC FINGER PROTEIN 143"/>
    <property type="match status" value="1"/>
</dbReference>
<dbReference type="SUPFAM" id="SSF57716">
    <property type="entry name" value="Glucocorticoid receptor-like (DNA-binding domain)"/>
    <property type="match status" value="1"/>
</dbReference>
<dbReference type="PROSITE" id="PS00028">
    <property type="entry name" value="ZINC_FINGER_C2H2_1"/>
    <property type="match status" value="4"/>
</dbReference>
<dbReference type="PhylomeDB" id="B4H2S4"/>
<dbReference type="GO" id="GO:0031519">
    <property type="term" value="C:PcG protein complex"/>
    <property type="evidence" value="ECO:0007669"/>
    <property type="project" value="TreeGrafter"/>
</dbReference>
<dbReference type="eggNOG" id="KOG1721">
    <property type="taxonomic scope" value="Eukaryota"/>
</dbReference>
<feature type="binding site" evidence="13">
    <location>
        <position position="52"/>
    </location>
    <ligand>
        <name>Zn(2+)</name>
        <dbReference type="ChEBI" id="CHEBI:29105"/>
    </ligand>
</feature>
<keyword evidence="11" id="KW-0539">Nucleus</keyword>
<dbReference type="OMA" id="AMITHCT"/>
<evidence type="ECO:0000259" key="14">
    <source>
        <dbReference type="PROSITE" id="PS50157"/>
    </source>
</evidence>
<dbReference type="FunFam" id="3.30.160.60:FF:001506">
    <property type="entry name" value="Zinc finger protein"/>
    <property type="match status" value="1"/>
</dbReference>
<feature type="domain" description="C2H2-type" evidence="14">
    <location>
        <begin position="144"/>
        <end position="171"/>
    </location>
</feature>
<evidence type="ECO:0000256" key="5">
    <source>
        <dbReference type="ARBA" id="ARBA00022737"/>
    </source>
</evidence>
<dbReference type="PANTHER" id="PTHR14003">
    <property type="entry name" value="TRANSCRIPTIONAL REPRESSOR PROTEIN YY"/>
    <property type="match status" value="1"/>
</dbReference>
<keyword evidence="8" id="KW-0805">Transcription regulation</keyword>
<proteinExistence type="inferred from homology"/>
<dbReference type="SMART" id="SM00868">
    <property type="entry name" value="zf-AD"/>
    <property type="match status" value="1"/>
</dbReference>
<dbReference type="Gene3D" id="3.30.160.60">
    <property type="entry name" value="Classic Zinc Finger"/>
    <property type="match status" value="4"/>
</dbReference>
<dbReference type="GO" id="GO:0000978">
    <property type="term" value="F:RNA polymerase II cis-regulatory region sequence-specific DNA binding"/>
    <property type="evidence" value="ECO:0007669"/>
    <property type="project" value="TreeGrafter"/>
</dbReference>
<dbReference type="Gene3D" id="3.40.1800.20">
    <property type="match status" value="1"/>
</dbReference>
<dbReference type="Pfam" id="PF00096">
    <property type="entry name" value="zf-C2H2"/>
    <property type="match status" value="4"/>
</dbReference>
<evidence type="ECO:0000256" key="4">
    <source>
        <dbReference type="ARBA" id="ARBA00022723"/>
    </source>
</evidence>
<keyword evidence="4 13" id="KW-0479">Metal-binding</keyword>
<dbReference type="FunFam" id="3.30.160.60:FF:002343">
    <property type="entry name" value="Zinc finger protein 33A"/>
    <property type="match status" value="1"/>
</dbReference>
<comment type="function">
    <text evidence="1">May be involved in transcriptional regulation.</text>
</comment>
<keyword evidence="17" id="KW-1185">Reference proteome</keyword>
<evidence type="ECO:0000256" key="13">
    <source>
        <dbReference type="PROSITE-ProRule" id="PRU01263"/>
    </source>
</evidence>
<dbReference type="EMBL" id="CH479204">
    <property type="protein sequence ID" value="EDW30641.1"/>
    <property type="molecule type" value="Genomic_DNA"/>
</dbReference>
<evidence type="ECO:0000313" key="16">
    <source>
        <dbReference type="EMBL" id="EDW30641.1"/>
    </source>
</evidence>
<dbReference type="InterPro" id="IPR036236">
    <property type="entry name" value="Znf_C2H2_sf"/>
</dbReference>
<dbReference type="SUPFAM" id="SSF57667">
    <property type="entry name" value="beta-beta-alpha zinc fingers"/>
    <property type="match status" value="2"/>
</dbReference>
<evidence type="ECO:0000256" key="8">
    <source>
        <dbReference type="ARBA" id="ARBA00023015"/>
    </source>
</evidence>
<dbReference type="GO" id="GO:0005667">
    <property type="term" value="C:transcription regulator complex"/>
    <property type="evidence" value="ECO:0007669"/>
    <property type="project" value="TreeGrafter"/>
</dbReference>
<evidence type="ECO:0000256" key="7">
    <source>
        <dbReference type="ARBA" id="ARBA00022833"/>
    </source>
</evidence>
<feature type="domain" description="C2H2-type" evidence="14">
    <location>
        <begin position="200"/>
        <end position="227"/>
    </location>
</feature>
<dbReference type="SMR" id="B4H2S4"/>
<dbReference type="FunFam" id="3.30.160.60:FF:001270">
    <property type="entry name" value="zinc finger protein 583 isoform X1"/>
    <property type="match status" value="1"/>
</dbReference>
<sequence length="236" mass="27225">MEQICRVCTGKSSEFTNIFEEAQKWDTCIGDMIAQCTGYDVKRGDSFPENICPPCLKDAVNAFNLKQTYEQSHKLYFPVMKKGIQEDLCDNAKDEQDWELSDSITHTGIHTGERPYKCDVCSMSFQQKSHLQAHTRIHTGERPYKCSYCPKSFQQQSHLGDHIRTHTGDRPYKCAHCSMSFKLKSTLQVHTYTHTGEQPYKCSYCSKGFNHSTSLKRHTLTHTKNEQTKEINYISQ</sequence>
<dbReference type="PROSITE" id="PS50157">
    <property type="entry name" value="ZINC_FINGER_C2H2_2"/>
    <property type="match status" value="4"/>
</dbReference>
<evidence type="ECO:0000259" key="15">
    <source>
        <dbReference type="PROSITE" id="PS51915"/>
    </source>
</evidence>
<comment type="similarity">
    <text evidence="3">Belongs to the krueppel C2H2-type zinc-finger protein family.</text>
</comment>
<evidence type="ECO:0000256" key="2">
    <source>
        <dbReference type="ARBA" id="ARBA00004123"/>
    </source>
</evidence>
<dbReference type="InterPro" id="IPR013087">
    <property type="entry name" value="Znf_C2H2_type"/>
</dbReference>